<evidence type="ECO:0000313" key="3">
    <source>
        <dbReference type="Proteomes" id="UP000274756"/>
    </source>
</evidence>
<dbReference type="PANTHER" id="PTHR33995:SF13">
    <property type="entry name" value="CTCK DOMAIN-CONTAINING PROTEIN"/>
    <property type="match status" value="1"/>
</dbReference>
<dbReference type="EMBL" id="UYYG01001150">
    <property type="protein sequence ID" value="VDN54476.1"/>
    <property type="molecule type" value="Genomic_DNA"/>
</dbReference>
<reference evidence="1 3" key="2">
    <citation type="submission" date="2018-11" db="EMBL/GenBank/DDBJ databases">
        <authorList>
            <consortium name="Pathogen Informatics"/>
        </authorList>
    </citation>
    <scope>NUCLEOTIDE SEQUENCE [LARGE SCALE GENOMIC DNA]</scope>
</reference>
<dbReference type="Proteomes" id="UP000274756">
    <property type="component" value="Unassembled WGS sequence"/>
</dbReference>
<dbReference type="InterPro" id="IPR029034">
    <property type="entry name" value="Cystine-knot_cytokine"/>
</dbReference>
<dbReference type="PANTHER" id="PTHR33995">
    <property type="entry name" value="PROTEIN CBG18546"/>
    <property type="match status" value="1"/>
</dbReference>
<dbReference type="OrthoDB" id="5799079at2759"/>
<evidence type="ECO:0000313" key="1">
    <source>
        <dbReference type="EMBL" id="VDN54476.1"/>
    </source>
</evidence>
<gene>
    <name evidence="1" type="ORF">DME_LOCUS4449</name>
</gene>
<evidence type="ECO:0000313" key="2">
    <source>
        <dbReference type="Proteomes" id="UP000038040"/>
    </source>
</evidence>
<dbReference type="AlphaFoldDB" id="A0A0N4U0K5"/>
<organism evidence="2 4">
    <name type="scientific">Dracunculus medinensis</name>
    <name type="common">Guinea worm</name>
    <dbReference type="NCBI Taxonomy" id="318479"/>
    <lineage>
        <taxon>Eukaryota</taxon>
        <taxon>Metazoa</taxon>
        <taxon>Ecdysozoa</taxon>
        <taxon>Nematoda</taxon>
        <taxon>Chromadorea</taxon>
        <taxon>Rhabditida</taxon>
        <taxon>Spirurina</taxon>
        <taxon>Dracunculoidea</taxon>
        <taxon>Dracunculidae</taxon>
        <taxon>Dracunculus</taxon>
    </lineage>
</organism>
<dbReference type="SUPFAM" id="SSF57501">
    <property type="entry name" value="Cystine-knot cytokines"/>
    <property type="match status" value="1"/>
</dbReference>
<keyword evidence="3" id="KW-1185">Reference proteome</keyword>
<sequence>MNKQNTKSYCRKFGINELQKRLEKIGGLNQAFMANTPEEAGLHYGYNDHSNSNPYINQLYAEAIDVSVFSPVYSSMDFIVDSRNLIKKISFSGIFIPASDCVLEGDEEILGLSKLCSSCKGVYLLGKNCFPRFLNSVICGAKNALCIFDSLTKRGHGECKSKTLNFKVLQNIGTEECQKWNVRFIEIPVTCECYLKQQSPLLKASRNELK</sequence>
<evidence type="ECO:0000313" key="4">
    <source>
        <dbReference type="WBParaSite" id="DME_0000008901-mRNA-1"/>
    </source>
</evidence>
<proteinExistence type="predicted"/>
<reference evidence="4" key="1">
    <citation type="submission" date="2017-02" db="UniProtKB">
        <authorList>
            <consortium name="WormBaseParasite"/>
        </authorList>
    </citation>
    <scope>IDENTIFICATION</scope>
</reference>
<protein>
    <submittedName>
        <fullName evidence="4">TGF_BETA_2 domain-containing protein</fullName>
    </submittedName>
</protein>
<dbReference type="WBParaSite" id="DME_0000008901-mRNA-1">
    <property type="protein sequence ID" value="DME_0000008901-mRNA-1"/>
    <property type="gene ID" value="DME_0000008901"/>
</dbReference>
<accession>A0A0N4U0K5</accession>
<name>A0A0N4U0K5_DRAME</name>
<dbReference type="Proteomes" id="UP000038040">
    <property type="component" value="Unplaced"/>
</dbReference>